<keyword evidence="2" id="KW-0560">Oxidoreductase</keyword>
<comment type="similarity">
    <text evidence="1">Belongs to the nitroreductase family.</text>
</comment>
<dbReference type="Gene3D" id="3.40.109.10">
    <property type="entry name" value="NADH Oxidase"/>
    <property type="match status" value="1"/>
</dbReference>
<reference evidence="4 5" key="1">
    <citation type="submission" date="2019-02" db="EMBL/GenBank/DDBJ databases">
        <title>Draft Genome Sequences of Six Type Strains of the Genus Massilia.</title>
        <authorList>
            <person name="Miess H."/>
            <person name="Frediansyhah A."/>
            <person name="Gross H."/>
        </authorList>
    </citation>
    <scope>NUCLEOTIDE SEQUENCE [LARGE SCALE GENOMIC DNA]</scope>
    <source>
        <strain evidence="4 5">DSM 17473</strain>
    </source>
</reference>
<evidence type="ECO:0000313" key="4">
    <source>
        <dbReference type="EMBL" id="QBE67379.1"/>
    </source>
</evidence>
<dbReference type="PANTHER" id="PTHR43673">
    <property type="entry name" value="NAD(P)H NITROREDUCTASE YDGI-RELATED"/>
    <property type="match status" value="1"/>
</dbReference>
<dbReference type="SUPFAM" id="SSF55469">
    <property type="entry name" value="FMN-dependent nitroreductase-like"/>
    <property type="match status" value="1"/>
</dbReference>
<dbReference type="OrthoDB" id="9784375at2"/>
<dbReference type="KEGG" id="plue:EWM63_19520"/>
<keyword evidence="5" id="KW-1185">Reference proteome</keyword>
<organism evidence="4 5">
    <name type="scientific">Pseudoduganella lutea</name>
    <dbReference type="NCBI Taxonomy" id="321985"/>
    <lineage>
        <taxon>Bacteria</taxon>
        <taxon>Pseudomonadati</taxon>
        <taxon>Pseudomonadota</taxon>
        <taxon>Betaproteobacteria</taxon>
        <taxon>Burkholderiales</taxon>
        <taxon>Oxalobacteraceae</taxon>
        <taxon>Telluria group</taxon>
        <taxon>Pseudoduganella</taxon>
    </lineage>
</organism>
<sequence length="205" mass="22458">MTHPVLQAITERRTTNLFDPARDIAVTQIGELVHLATRAPTSFNLQNWRFIAVHERASKVRLRKLAWDQAKVVDAAVTFIVCGQLADERTLPLRLQPVVDAGIMPAEMVPGWEGAARSLYNGQPQRQRDEAIRSATLGAATLMHAAQAMGLGSAPMIGFDAGAVASEFNLAVYEIPVMLVAVGYALPENWPQKPRRPLDEVLELA</sequence>
<evidence type="ECO:0000256" key="2">
    <source>
        <dbReference type="ARBA" id="ARBA00023002"/>
    </source>
</evidence>
<dbReference type="Proteomes" id="UP000290637">
    <property type="component" value="Chromosome"/>
</dbReference>
<name>A0A4P6L6N7_9BURK</name>
<feature type="domain" description="Nitroreductase" evidence="3">
    <location>
        <begin position="9"/>
        <end position="184"/>
    </location>
</feature>
<dbReference type="InterPro" id="IPR029479">
    <property type="entry name" value="Nitroreductase"/>
</dbReference>
<dbReference type="Pfam" id="PF00881">
    <property type="entry name" value="Nitroreductase"/>
    <property type="match status" value="1"/>
</dbReference>
<dbReference type="EMBL" id="CP035913">
    <property type="protein sequence ID" value="QBE67379.1"/>
    <property type="molecule type" value="Genomic_DNA"/>
</dbReference>
<dbReference type="InterPro" id="IPR000415">
    <property type="entry name" value="Nitroreductase-like"/>
</dbReference>
<evidence type="ECO:0000259" key="3">
    <source>
        <dbReference type="Pfam" id="PF00881"/>
    </source>
</evidence>
<gene>
    <name evidence="4" type="ORF">EWM63_19520</name>
</gene>
<evidence type="ECO:0000256" key="1">
    <source>
        <dbReference type="ARBA" id="ARBA00007118"/>
    </source>
</evidence>
<dbReference type="PANTHER" id="PTHR43673:SF12">
    <property type="entry name" value="PROTEIN DRGA"/>
    <property type="match status" value="1"/>
</dbReference>
<accession>A0A4P6L6N7</accession>
<protein>
    <submittedName>
        <fullName evidence="4">Nitroreductase family protein</fullName>
    </submittedName>
</protein>
<evidence type="ECO:0000313" key="5">
    <source>
        <dbReference type="Proteomes" id="UP000290637"/>
    </source>
</evidence>
<dbReference type="GO" id="GO:0016491">
    <property type="term" value="F:oxidoreductase activity"/>
    <property type="evidence" value="ECO:0007669"/>
    <property type="project" value="UniProtKB-KW"/>
</dbReference>
<dbReference type="AlphaFoldDB" id="A0A4P6L6N7"/>
<proteinExistence type="inferred from homology"/>